<keyword evidence="1" id="KW-1133">Transmembrane helix</keyword>
<keyword evidence="1" id="KW-0812">Transmembrane</keyword>
<dbReference type="InterPro" id="IPR041286">
    <property type="entry name" value="MBG_2"/>
</dbReference>
<evidence type="ECO:0000259" key="3">
    <source>
        <dbReference type="Pfam" id="PF18657"/>
    </source>
</evidence>
<evidence type="ECO:0000313" key="5">
    <source>
        <dbReference type="EMBL" id="QKJ31112.1"/>
    </source>
</evidence>
<feature type="domain" description="MBG" evidence="4">
    <location>
        <begin position="2181"/>
        <end position="2250"/>
    </location>
</feature>
<keyword evidence="1" id="KW-0472">Membrane</keyword>
<dbReference type="Pfam" id="PF13585">
    <property type="entry name" value="CHU_C"/>
    <property type="match status" value="1"/>
</dbReference>
<evidence type="ECO:0000256" key="1">
    <source>
        <dbReference type="SAM" id="Phobius"/>
    </source>
</evidence>
<feature type="domain" description="MBG" evidence="4">
    <location>
        <begin position="2643"/>
        <end position="2718"/>
    </location>
</feature>
<evidence type="ECO:0000259" key="4">
    <source>
        <dbReference type="Pfam" id="PF18676"/>
    </source>
</evidence>
<feature type="domain" description="MBG" evidence="4">
    <location>
        <begin position="342"/>
        <end position="416"/>
    </location>
</feature>
<feature type="transmembrane region" description="Helical" evidence="1">
    <location>
        <begin position="30"/>
        <end position="48"/>
    </location>
</feature>
<feature type="domain" description="MBG" evidence="4">
    <location>
        <begin position="2724"/>
        <end position="2799"/>
    </location>
</feature>
<feature type="domain" description="MBG" evidence="4">
    <location>
        <begin position="1881"/>
        <end position="1950"/>
    </location>
</feature>
<feature type="domain" description="YDG" evidence="3">
    <location>
        <begin position="1291"/>
        <end position="1367"/>
    </location>
</feature>
<reference evidence="5 6" key="1">
    <citation type="submission" date="2020-05" db="EMBL/GenBank/DDBJ databases">
        <title>Mucilaginibacter mali sp. nov.</title>
        <authorList>
            <person name="Kim H.S."/>
            <person name="Lee K.C."/>
            <person name="Suh M.K."/>
            <person name="Kim J.-S."/>
            <person name="Han K.-I."/>
            <person name="Eom M.K."/>
            <person name="Shin Y.K."/>
            <person name="Lee J.-S."/>
        </authorList>
    </citation>
    <scope>NUCLEOTIDE SEQUENCE [LARGE SCALE GENOMIC DNA]</scope>
    <source>
        <strain evidence="5 6">G2-14</strain>
    </source>
</reference>
<dbReference type="NCBIfam" id="TIGR04131">
    <property type="entry name" value="Bac_Flav_CTERM"/>
    <property type="match status" value="1"/>
</dbReference>
<feature type="domain" description="MBG" evidence="4">
    <location>
        <begin position="2331"/>
        <end position="2399"/>
    </location>
</feature>
<protein>
    <submittedName>
        <fullName evidence="5">Gliding motility-associated C-terminal domain-containing protein</fullName>
    </submittedName>
</protein>
<dbReference type="Proteomes" id="UP000505355">
    <property type="component" value="Chromosome"/>
</dbReference>
<dbReference type="Pfam" id="PF18676">
    <property type="entry name" value="MBG_2"/>
    <property type="match status" value="15"/>
</dbReference>
<keyword evidence="6" id="KW-1185">Reference proteome</keyword>
<feature type="domain" description="MBG" evidence="4">
    <location>
        <begin position="1805"/>
        <end position="1874"/>
    </location>
</feature>
<feature type="domain" description="YDG" evidence="3">
    <location>
        <begin position="1462"/>
        <end position="1536"/>
    </location>
</feature>
<dbReference type="Pfam" id="PF12733">
    <property type="entry name" value="Cadherin-like"/>
    <property type="match status" value="1"/>
</dbReference>
<dbReference type="Pfam" id="PF18657">
    <property type="entry name" value="YDG"/>
    <property type="match status" value="7"/>
</dbReference>
<feature type="domain" description="MBG" evidence="4">
    <location>
        <begin position="2406"/>
        <end position="2475"/>
    </location>
</feature>
<feature type="domain" description="YDG" evidence="3">
    <location>
        <begin position="1543"/>
        <end position="1620"/>
    </location>
</feature>
<dbReference type="InterPro" id="IPR025883">
    <property type="entry name" value="Cadherin-like_domain"/>
</dbReference>
<evidence type="ECO:0000259" key="2">
    <source>
        <dbReference type="Pfam" id="PF12733"/>
    </source>
</evidence>
<dbReference type="InterPro" id="IPR041248">
    <property type="entry name" value="YDG"/>
</dbReference>
<evidence type="ECO:0000313" key="6">
    <source>
        <dbReference type="Proteomes" id="UP000505355"/>
    </source>
</evidence>
<feature type="domain" description="MBG" evidence="4">
    <location>
        <begin position="2031"/>
        <end position="2100"/>
    </location>
</feature>
<dbReference type="InterPro" id="IPR026341">
    <property type="entry name" value="T9SS_type_B"/>
</dbReference>
<feature type="domain" description="YDG" evidence="3">
    <location>
        <begin position="1627"/>
        <end position="1703"/>
    </location>
</feature>
<feature type="domain" description="YDG" evidence="3">
    <location>
        <begin position="1210"/>
        <end position="1284"/>
    </location>
</feature>
<feature type="domain" description="MBG" evidence="4">
    <location>
        <begin position="2107"/>
        <end position="2175"/>
    </location>
</feature>
<sequence>MEKRLPALTNATAILSSTIRLFLKTKQRHVYRYAMLVILLASQFASFAQTFSYNFENGVNHASSFSSNSYTFGLSATSGGPFYINADNVGFGYGWNGTAADDVFIDNTGNSFSNTPCDFSISLTSGPVSTFAVKSFYLYISDNNLTLQGSGAITIKGYNGASLVFTASQSSGWNTNLGVNNGYTKIDMSTFGSSNNSSKSITRLEIISAANISYLGLDAFSWAAGSAATPTIGTTGTLAAVNTTYGTASATPTSFTVSGTNLTANISVSAPTGFEMSTTSGGTYTSTLTLTQSGGSYSGTVYVRLAKDATAGAHSGNITLSSTGATNATVATTSSTVTKAVLTYTANAASRAVGASDPTFSGTVTGFVNSENQAGATTGTLAWTTTATSGSTAGSYPINGSGLSATNYSFTQAAGNATALTISANPTISTSGTLVAVNTTYGTASATPTTFVVTGTNLTSGLLITAPAGYQISVSAGSGYNTTLTLFPCGGMPLTSTIYVRLAAATTVGDYSGDITMKSTGATDATIATTSSNVAKATLTYTANAATRAAGASDPTFSGSVTGFKNTDNQANATTGTVAWATTATVGSPAGSYPINGSGLSATNYTFVQAAGNATALTITGSLSPVINSTGTLSALSTTYGTPSSTGTFNVSGTDMAAGILVTPPSGFEVSTDNSTFSSTVTVGAAGVISSTPVYIRLAKNTAVGSTYSGNVVLSSAGATNVGVATTTSSVTAAPLTITANTANKTYGSALTTASGSTAFTSSGLQNSETIGSVTITYGTGAAANAAVGTNTGTAVPSAATGGTFTASNYNITYTAGNIVVGQLALTVTATGPTKKYGVALTAGAVTTGFSVSGTLATGESLTGVTLTPNAAGLSATTSAGSGYVVTPSAATGTGGFLESNYNITYNPYNGTVAKTTVLISASNVTKIFGATLTGGTGYTAFSSAGLAGSETVGSVTVAYGTGAAASDAMNTYVGQVQISSATGGTFNPSNYNFSYAYGNIIVTAAPTPAIAATGNLSAFSSTFGSPSTSDSFSVSGTDMTAGILVTPPTGFEVSTDNSTFTSTVTVGAAGTIASTPVYVRLKSGNNAGSYSGSVVLTSSGATNVTAIIPSSTVSKYNLTITASTANKTYGNTLTSGAGSTAYSITTGSLQNSNTISSVTMTYGTGAAATAPVATNTGTAVPSLAVGANGFSASNYNITYANGDIVVGKATLNVSAAGVNKTYDGNATASVTLSDNRVNSDTFTTTYTAAFNNKNAGTAKGVSVSSIAISGGASANYTLNNTTASTSADITKAAVTVTAQTDTKVYNKTTASSVSPVVGALQGTDVVGTAPTQAFTNANVGTSKTITPSGLVINDGNSGGNYDITYTDNTTGVITVATATVTAQTDTKTYNKTTASGVAPVVSGLISGDVVGTAPTQTYDNSKVGTGKTMTASGLVINDGNSGNNYTINYVTNTTGVITVATATVTAQTDTKIYDKTNTSSVSPVVTGLASGDVVGTAPTQTYNNVNAGTGKTITASGLVINDGNSGNNYTVNYVTNATGVITAKDLTVTAQADTKAYDGTGASGVAPVVGTLVSGDLVATAPTQSFNNKNAGTGKTLTASGLVINDGNSGNNYNVSYVTNTTGAITAKSLNVTAQADTRTYDGTNASSVAPVVGALQTGDVVGTDPTQTFDNKNAGTGKTLTAAGLVINDGNSGNNYSVNYVTNTTGAINAKQLTAALNVSPSITKFYDGTTSATLTGSNYSLSGKVGTDDVTVSGTATYDNANAGTGKTVTVNTFVLAGAQKDNYTLSTTTATTTGSISAFPLTITADAKNKIYGDTDPALTYTASATLFSGDSYTGALTRDAGEDAGSYAIKVGTLTPGSNYSVSYTGANLVIGKKAITVTADAKTKTYGDTDPALTYTNTALVGSDAFTGALSRDAGENKGTYAIKQGTLALSSNYTLSYTGANLTIDAKAITVTAAPKSKTYGDVDPTLTYANTLLVGTDVFTGTLARDAGENKGTYAIKQGTLALSSNYTLSYTGADLTIGAKTITVTAAPKSKTYGDVDPALTYTNTALVGSDVFTGALSRDAGENKGIYAIKQGTLALSSNYTLNYTGDNLTIGAKTIAVTAAVKNKTYGDVDPTLTYTNTALVGSDAFTGALTRDAGENVGPYAIKQGTLALSSNYVLNYTGANLTIGTKAITVTAALKSKTYGDVDPALTYTNTALVGSDAFTGALTRDAGENVGPYAIKQGTLALSSNYVLNYTGDNLTIGAKAITVTAAPKSKTYGDTDPALTYTNTPLVNSDTFTGILTRDAGENVGSYAIKQGTLALSSNYTLSYTGDNLTIGAKAITVTAAPKSKTYGDTDPALTYSNTPLVNSDTFTGSLTRDAGENVGSYAIKQGTLSLSSNYTLSYTGDNLVIGAKAITVTAAPKSKTYGDTDPALTYSNTPLVNSDTFTGSLTRDAGENAGSYAIKQGTLSLSGNYTLNYTGDNLTIGRKALTITADNKTKVYGAANPALNAIYTGFTNGDDATRLTTQPTLATTATASSAAGTYPITASGAASNNYAISYTNGTLTVNKASLTIAADNKSKIYGAANPALTASYSGFVNGDTNASLTTQPTLSTTATAGSAVGNYPITASGAASGNYTIAYTAGTLTVNNATLTITADNKTKTYGGANPALTVTYSGFVNGDTQASLTTAATATTTATAASGAGTYTITAAGAVAPGYTIIYNTGTLTVNKAVLNITADNKSRNYGVANPALTVTYSGFTNGDDATKLSTQPAVNTNAAITSAPGTYAIIASGAASPNYTFTYASGTFTVVPLTNATMANLTISSGSLSPVFSGSTYSYEASVIFAVEQVTLTPAFDPTATITVNGIASGNGTASAPVALQSGDNTITLVVTAQDGTTKQTYTVKVHRPLPPAAIVPTNVLSPNADGKNDSWVIKDIQLYPNNTVTIYDRAGREVYSKKGYNNDWDGTLRGAPLAQGTYYYIIDLGPSYEKLKGFITILKVQ</sequence>
<feature type="domain" description="MBG" evidence="4">
    <location>
        <begin position="2562"/>
        <end position="2637"/>
    </location>
</feature>
<name>A0A7D4QGI9_9SPHI</name>
<dbReference type="Gene3D" id="3.30.160.710">
    <property type="match status" value="8"/>
</dbReference>
<gene>
    <name evidence="5" type="ORF">HQ865_15560</name>
</gene>
<feature type="domain" description="MBG" evidence="4">
    <location>
        <begin position="2481"/>
        <end position="2556"/>
    </location>
</feature>
<feature type="domain" description="Cadherin-like beta-sandwich-like" evidence="2">
    <location>
        <begin position="2810"/>
        <end position="2899"/>
    </location>
</feature>
<dbReference type="KEGG" id="mmab:HQ865_15560"/>
<dbReference type="EMBL" id="CP054139">
    <property type="protein sequence ID" value="QKJ31112.1"/>
    <property type="molecule type" value="Genomic_DNA"/>
</dbReference>
<dbReference type="RefSeq" id="WP_173415779.1">
    <property type="nucleotide sequence ID" value="NZ_CP054139.1"/>
</dbReference>
<feature type="domain" description="MBG" evidence="4">
    <location>
        <begin position="2256"/>
        <end position="2325"/>
    </location>
</feature>
<accession>A0A7D4QGI9</accession>
<feature type="domain" description="MBG" evidence="4">
    <location>
        <begin position="539"/>
        <end position="613"/>
    </location>
</feature>
<feature type="domain" description="YDG" evidence="3">
    <location>
        <begin position="1715"/>
        <end position="1794"/>
    </location>
</feature>
<feature type="domain" description="MBG" evidence="4">
    <location>
        <begin position="1956"/>
        <end position="2025"/>
    </location>
</feature>
<proteinExistence type="predicted"/>
<organism evidence="5 6">
    <name type="scientific">Mucilaginibacter mali</name>
    <dbReference type="NCBI Taxonomy" id="2740462"/>
    <lineage>
        <taxon>Bacteria</taxon>
        <taxon>Pseudomonadati</taxon>
        <taxon>Bacteroidota</taxon>
        <taxon>Sphingobacteriia</taxon>
        <taxon>Sphingobacteriales</taxon>
        <taxon>Sphingobacteriaceae</taxon>
        <taxon>Mucilaginibacter</taxon>
    </lineage>
</organism>
<feature type="domain" description="YDG" evidence="3">
    <location>
        <begin position="1378"/>
        <end position="1452"/>
    </location>
</feature>